<proteinExistence type="predicted"/>
<evidence type="ECO:0000313" key="1">
    <source>
        <dbReference type="EMBL" id="ULT81479.1"/>
    </source>
</evidence>
<dbReference type="Proteomes" id="UP000827892">
    <property type="component" value="Chromosome X"/>
</dbReference>
<reference evidence="1 2" key="1">
    <citation type="submission" date="2022-05" db="EMBL/GenBank/DDBJ databases">
        <title>Chromosome-level reference genomes for two strains of Caenorhabditis briggsae: an improved platform for comparative genomics.</title>
        <authorList>
            <person name="Stevens L."/>
            <person name="Andersen E.C."/>
        </authorList>
    </citation>
    <scope>NUCLEOTIDE SEQUENCE [LARGE SCALE GENOMIC DNA]</scope>
    <source>
        <strain evidence="1">QX1410_ONT</strain>
        <tissue evidence="1">Whole-organism</tissue>
    </source>
</reference>
<organism evidence="1 2">
    <name type="scientific">Caenorhabditis briggsae</name>
    <dbReference type="NCBI Taxonomy" id="6238"/>
    <lineage>
        <taxon>Eukaryota</taxon>
        <taxon>Metazoa</taxon>
        <taxon>Ecdysozoa</taxon>
        <taxon>Nematoda</taxon>
        <taxon>Chromadorea</taxon>
        <taxon>Rhabditida</taxon>
        <taxon>Rhabditina</taxon>
        <taxon>Rhabditomorpha</taxon>
        <taxon>Rhabditoidea</taxon>
        <taxon>Rhabditidae</taxon>
        <taxon>Peloderinae</taxon>
        <taxon>Caenorhabditis</taxon>
    </lineage>
</organism>
<name>A0AAE9CV16_CAEBR</name>
<protein>
    <submittedName>
        <fullName evidence="1">Uncharacterized protein</fullName>
    </submittedName>
</protein>
<sequence length="140" mass="15838">MPINQQFYGKKTDIEKNLIAEERCFGDSHLNIDGSSDLENAKQNGNLSQQDMVNFGGKSIIQHQQIDIEDVERGDSVRISPNYGYQENQLDSMKTLSKQSKWDFGQIERSLCPSISNSTVKKQTLRKTLSPKRGVLETVT</sequence>
<dbReference type="AlphaFoldDB" id="A0AAE9CV16"/>
<gene>
    <name evidence="1" type="ORF">L3Y34_011423</name>
</gene>
<accession>A0AAE9CV16</accession>
<dbReference type="EMBL" id="CP090896">
    <property type="protein sequence ID" value="ULT81479.1"/>
    <property type="molecule type" value="Genomic_DNA"/>
</dbReference>
<evidence type="ECO:0000313" key="2">
    <source>
        <dbReference type="Proteomes" id="UP000827892"/>
    </source>
</evidence>